<evidence type="ECO:0000313" key="2">
    <source>
        <dbReference type="Proteomes" id="UP001597116"/>
    </source>
</evidence>
<protein>
    <recommendedName>
        <fullName evidence="3">DUF2247 family protein</fullName>
    </recommendedName>
</protein>
<evidence type="ECO:0008006" key="3">
    <source>
        <dbReference type="Google" id="ProtNLM"/>
    </source>
</evidence>
<name>A0ABW3QCS1_9BACT</name>
<organism evidence="1 2">
    <name type="scientific">Larkinella insperata</name>
    <dbReference type="NCBI Taxonomy" id="332158"/>
    <lineage>
        <taxon>Bacteria</taxon>
        <taxon>Pseudomonadati</taxon>
        <taxon>Bacteroidota</taxon>
        <taxon>Cytophagia</taxon>
        <taxon>Cytophagales</taxon>
        <taxon>Spirosomataceae</taxon>
        <taxon>Larkinella</taxon>
    </lineage>
</organism>
<comment type="caution">
    <text evidence="1">The sequence shown here is derived from an EMBL/GenBank/DDBJ whole genome shotgun (WGS) entry which is preliminary data.</text>
</comment>
<dbReference type="RefSeq" id="WP_379885868.1">
    <property type="nucleotide sequence ID" value="NZ_JBHTLP010000045.1"/>
</dbReference>
<gene>
    <name evidence="1" type="ORF">ACFQ4C_30455</name>
</gene>
<proteinExistence type="predicted"/>
<reference evidence="2" key="1">
    <citation type="journal article" date="2019" name="Int. J. Syst. Evol. Microbiol.">
        <title>The Global Catalogue of Microorganisms (GCM) 10K type strain sequencing project: providing services to taxonomists for standard genome sequencing and annotation.</title>
        <authorList>
            <consortium name="The Broad Institute Genomics Platform"/>
            <consortium name="The Broad Institute Genome Sequencing Center for Infectious Disease"/>
            <person name="Wu L."/>
            <person name="Ma J."/>
        </authorList>
    </citation>
    <scope>NUCLEOTIDE SEQUENCE [LARGE SCALE GENOMIC DNA]</scope>
    <source>
        <strain evidence="2">CCUG 55608</strain>
    </source>
</reference>
<dbReference type="Proteomes" id="UP001597116">
    <property type="component" value="Unassembled WGS sequence"/>
</dbReference>
<accession>A0ABW3QCS1</accession>
<evidence type="ECO:0000313" key="1">
    <source>
        <dbReference type="EMBL" id="MFD1145487.1"/>
    </source>
</evidence>
<dbReference type="EMBL" id="JBHTLP010000045">
    <property type="protein sequence ID" value="MFD1145487.1"/>
    <property type="molecule type" value="Genomic_DNA"/>
</dbReference>
<sequence>MIKPVLSTYKILKEKAFNSDIDESWVDWALEMMQAGFESDSLYQLAGISKPYNQFELQDLTNKVLKELHLDYSDKESAIRNYVYYLISNAIDAPEKYLETLRELKNICIDLDMAKEYMDFYLLYFAKDDLLEIGSQHYWDGADSANIDTIIKEQFGLWKQQFEAEIKS</sequence>
<keyword evidence="2" id="KW-1185">Reference proteome</keyword>